<gene>
    <name evidence="2" type="ORF">LCGC14_2635280</name>
</gene>
<comment type="caution">
    <text evidence="2">The sequence shown here is derived from an EMBL/GenBank/DDBJ whole genome shotgun (WGS) entry which is preliminary data.</text>
</comment>
<organism evidence="2">
    <name type="scientific">marine sediment metagenome</name>
    <dbReference type="NCBI Taxonomy" id="412755"/>
    <lineage>
        <taxon>unclassified sequences</taxon>
        <taxon>metagenomes</taxon>
        <taxon>ecological metagenomes</taxon>
    </lineage>
</organism>
<evidence type="ECO:0000313" key="2">
    <source>
        <dbReference type="EMBL" id="KKK99186.1"/>
    </source>
</evidence>
<keyword evidence="1" id="KW-0812">Transmembrane</keyword>
<reference evidence="2" key="1">
    <citation type="journal article" date="2015" name="Nature">
        <title>Complex archaea that bridge the gap between prokaryotes and eukaryotes.</title>
        <authorList>
            <person name="Spang A."/>
            <person name="Saw J.H."/>
            <person name="Jorgensen S.L."/>
            <person name="Zaremba-Niedzwiedzka K."/>
            <person name="Martijn J."/>
            <person name="Lind A.E."/>
            <person name="van Eijk R."/>
            <person name="Schleper C."/>
            <person name="Guy L."/>
            <person name="Ettema T.J."/>
        </authorList>
    </citation>
    <scope>NUCLEOTIDE SEQUENCE</scope>
</reference>
<name>A0A0F9CRF6_9ZZZZ</name>
<dbReference type="AlphaFoldDB" id="A0A0F9CRF6"/>
<keyword evidence="1" id="KW-0472">Membrane</keyword>
<feature type="transmembrane region" description="Helical" evidence="1">
    <location>
        <begin position="6"/>
        <end position="27"/>
    </location>
</feature>
<evidence type="ECO:0000256" key="1">
    <source>
        <dbReference type="SAM" id="Phobius"/>
    </source>
</evidence>
<proteinExistence type="predicted"/>
<keyword evidence="1" id="KW-1133">Transmembrane helix</keyword>
<accession>A0A0F9CRF6</accession>
<protein>
    <submittedName>
        <fullName evidence="2">Uncharacterized protein</fullName>
    </submittedName>
</protein>
<sequence>MLDVMAVWAIAHGLADLMNAGLLRFLLGLPQAKREAAIADIIGRLLAR</sequence>
<dbReference type="EMBL" id="LAZR01045306">
    <property type="protein sequence ID" value="KKK99186.1"/>
    <property type="molecule type" value="Genomic_DNA"/>
</dbReference>